<dbReference type="Proteomes" id="UP001501475">
    <property type="component" value="Unassembled WGS sequence"/>
</dbReference>
<accession>A0ABN2KDP8</accession>
<keyword evidence="4" id="KW-1185">Reference proteome</keyword>
<name>A0ABN2KDP8_9MICO</name>
<evidence type="ECO:0000259" key="2">
    <source>
        <dbReference type="Pfam" id="PF22653"/>
    </source>
</evidence>
<feature type="region of interest" description="Disordered" evidence="1">
    <location>
        <begin position="1"/>
        <end position="35"/>
    </location>
</feature>
<dbReference type="EMBL" id="BAAAPN010000032">
    <property type="protein sequence ID" value="GAA1753704.1"/>
    <property type="molecule type" value="Genomic_DNA"/>
</dbReference>
<comment type="caution">
    <text evidence="3">The sequence shown here is derived from an EMBL/GenBank/DDBJ whole genome shotgun (WGS) entry which is preliminary data.</text>
</comment>
<evidence type="ECO:0000313" key="3">
    <source>
        <dbReference type="EMBL" id="GAA1753704.1"/>
    </source>
</evidence>
<evidence type="ECO:0000313" key="4">
    <source>
        <dbReference type="Proteomes" id="UP001501475"/>
    </source>
</evidence>
<dbReference type="Pfam" id="PF22653">
    <property type="entry name" value="DUF7007"/>
    <property type="match status" value="1"/>
</dbReference>
<proteinExistence type="predicted"/>
<dbReference type="InterPro" id="IPR054276">
    <property type="entry name" value="DUF7007"/>
</dbReference>
<reference evidence="3 4" key="1">
    <citation type="journal article" date="2019" name="Int. J. Syst. Evol. Microbiol.">
        <title>The Global Catalogue of Microorganisms (GCM) 10K type strain sequencing project: providing services to taxonomists for standard genome sequencing and annotation.</title>
        <authorList>
            <consortium name="The Broad Institute Genomics Platform"/>
            <consortium name="The Broad Institute Genome Sequencing Center for Infectious Disease"/>
            <person name="Wu L."/>
            <person name="Ma J."/>
        </authorList>
    </citation>
    <scope>NUCLEOTIDE SEQUENCE [LARGE SCALE GENOMIC DNA]</scope>
    <source>
        <strain evidence="3 4">JCM 15591</strain>
    </source>
</reference>
<organism evidence="3 4">
    <name type="scientific">Nostocoides vanveenii</name>
    <dbReference type="NCBI Taxonomy" id="330835"/>
    <lineage>
        <taxon>Bacteria</taxon>
        <taxon>Bacillati</taxon>
        <taxon>Actinomycetota</taxon>
        <taxon>Actinomycetes</taxon>
        <taxon>Micrococcales</taxon>
        <taxon>Intrasporangiaceae</taxon>
        <taxon>Nostocoides</taxon>
    </lineage>
</organism>
<feature type="compositionally biased region" description="Polar residues" evidence="1">
    <location>
        <begin position="1"/>
        <end position="12"/>
    </location>
</feature>
<feature type="domain" description="DUF7007" evidence="2">
    <location>
        <begin position="140"/>
        <end position="258"/>
    </location>
</feature>
<protein>
    <recommendedName>
        <fullName evidence="2">DUF7007 domain-containing protein</fullName>
    </recommendedName>
</protein>
<gene>
    <name evidence="3" type="ORF">GCM10009810_11960</name>
</gene>
<sequence length="525" mass="57783">MTTYTQSRQPRGTTIGGQFAGHRHAESKELTDTPGTCSDCGASAPVGDMTGGKCALCLLSDSIDRVDPTPVREDVRADGGREGLIVTQHGVTKLQIRDQHTGELISHGTFDTPGQARTELVRFDQAQDGSLVYGTVGPIKRTPWGEPQHIEETAPGIVQVSTASHGGIKLSPERNGMIPPALRNPSGWYEEDAESHIVAMVHPEGFVYNRQGDMEVIRAEAVTSVKDWFPDKYEKATGETIPVSESYMKRREAEQADKAAFRAAHRDEFVGTQHTDTHAKWLPVTQAVAWATKDATGEERAFLVPRREAVKDGMLIDNLVIDPNRHIDVTDIAKLGNRPEVKPALIHDFGVNYDGLTARQRARAEAELSKRYRFPDGSVGTIVDDLRKRGVTGKQAVAFSNRPSTSYIVSFEGGAFQDVSQAAWKALDIPDVTSDRDKAHIELANLSRRLDIAHRDVDIAAFRKLNNQANALKERVRDITEAEAGQWPNEAEKTEMRHVALNARLAEHGIDADDLRSLPEVDSAR</sequence>
<dbReference type="RefSeq" id="WP_344063521.1">
    <property type="nucleotide sequence ID" value="NZ_BAAAPN010000032.1"/>
</dbReference>
<evidence type="ECO:0000256" key="1">
    <source>
        <dbReference type="SAM" id="MobiDB-lite"/>
    </source>
</evidence>